<gene>
    <name evidence="2" type="ORF">ACFPJ6_03740</name>
</gene>
<dbReference type="InterPro" id="IPR020311">
    <property type="entry name" value="Uncharacterised_Rv0898c"/>
</dbReference>
<evidence type="ECO:0000313" key="3">
    <source>
        <dbReference type="Proteomes" id="UP001596122"/>
    </source>
</evidence>
<dbReference type="Proteomes" id="UP001596122">
    <property type="component" value="Unassembled WGS sequence"/>
</dbReference>
<sequence>MRDEDVLAEIGRIVRAEHEAREAAQRDELTPEQEQAEVERLEVALDRCWDLLRQRRARRAAGEDPDDAEARPEQVVERYRQ</sequence>
<keyword evidence="3" id="KW-1185">Reference proteome</keyword>
<name>A0ABW0GJD8_9MICO</name>
<feature type="region of interest" description="Disordered" evidence="1">
    <location>
        <begin position="57"/>
        <end position="81"/>
    </location>
</feature>
<feature type="compositionally biased region" description="Basic and acidic residues" evidence="1">
    <location>
        <begin position="68"/>
        <end position="81"/>
    </location>
</feature>
<proteinExistence type="predicted"/>
<evidence type="ECO:0000313" key="2">
    <source>
        <dbReference type="EMBL" id="MFC5379899.1"/>
    </source>
</evidence>
<protein>
    <submittedName>
        <fullName evidence="2">DUF2630 family protein</fullName>
    </submittedName>
</protein>
<evidence type="ECO:0000256" key="1">
    <source>
        <dbReference type="SAM" id="MobiDB-lite"/>
    </source>
</evidence>
<accession>A0ABW0GJD8</accession>
<comment type="caution">
    <text evidence="2">The sequence shown here is derived from an EMBL/GenBank/DDBJ whole genome shotgun (WGS) entry which is preliminary data.</text>
</comment>
<reference evidence="3" key="1">
    <citation type="journal article" date="2019" name="Int. J. Syst. Evol. Microbiol.">
        <title>The Global Catalogue of Microorganisms (GCM) 10K type strain sequencing project: providing services to taxonomists for standard genome sequencing and annotation.</title>
        <authorList>
            <consortium name="The Broad Institute Genomics Platform"/>
            <consortium name="The Broad Institute Genome Sequencing Center for Infectious Disease"/>
            <person name="Wu L."/>
            <person name="Ma J."/>
        </authorList>
    </citation>
    <scope>NUCLEOTIDE SEQUENCE [LARGE SCALE GENOMIC DNA]</scope>
    <source>
        <strain evidence="3">CCUG 43114</strain>
    </source>
</reference>
<dbReference type="Pfam" id="PF10944">
    <property type="entry name" value="DUF2630"/>
    <property type="match status" value="1"/>
</dbReference>
<dbReference type="EMBL" id="JBHSLD010000004">
    <property type="protein sequence ID" value="MFC5379899.1"/>
    <property type="molecule type" value="Genomic_DNA"/>
</dbReference>
<organism evidence="2 3">
    <name type="scientific">Aquipuribacter nitratireducens</name>
    <dbReference type="NCBI Taxonomy" id="650104"/>
    <lineage>
        <taxon>Bacteria</taxon>
        <taxon>Bacillati</taxon>
        <taxon>Actinomycetota</taxon>
        <taxon>Actinomycetes</taxon>
        <taxon>Micrococcales</taxon>
        <taxon>Intrasporangiaceae</taxon>
        <taxon>Aquipuribacter</taxon>
    </lineage>
</organism>
<dbReference type="RefSeq" id="WP_340269121.1">
    <property type="nucleotide sequence ID" value="NZ_JBBEOG010000003.1"/>
</dbReference>